<dbReference type="PANTHER" id="PTHR47723">
    <property type="entry name" value="OS05G0353850 PROTEIN"/>
    <property type="match status" value="1"/>
</dbReference>
<dbReference type="AlphaFoldDB" id="A0AAV2A498"/>
<dbReference type="EMBL" id="CAXIEN010000116">
    <property type="protein sequence ID" value="CAL1278784.1"/>
    <property type="molecule type" value="Genomic_DNA"/>
</dbReference>
<dbReference type="Gene3D" id="3.30.420.10">
    <property type="entry name" value="Ribonuclease H-like superfamily/Ribonuclease H"/>
    <property type="match status" value="1"/>
</dbReference>
<proteinExistence type="predicted"/>
<dbReference type="InterPro" id="IPR012337">
    <property type="entry name" value="RNaseH-like_sf"/>
</dbReference>
<reference evidence="2 3" key="1">
    <citation type="submission" date="2024-04" db="EMBL/GenBank/DDBJ databases">
        <authorList>
            <person name="Rising A."/>
            <person name="Reimegard J."/>
            <person name="Sonavane S."/>
            <person name="Akerstrom W."/>
            <person name="Nylinder S."/>
            <person name="Hedman E."/>
            <person name="Kallberg Y."/>
        </authorList>
    </citation>
    <scope>NUCLEOTIDE SEQUENCE [LARGE SCALE GENOMIC DNA]</scope>
</reference>
<dbReference type="SUPFAM" id="SSF53098">
    <property type="entry name" value="Ribonuclease H-like"/>
    <property type="match status" value="1"/>
</dbReference>
<dbReference type="GO" id="GO:0003676">
    <property type="term" value="F:nucleic acid binding"/>
    <property type="evidence" value="ECO:0007669"/>
    <property type="project" value="InterPro"/>
</dbReference>
<dbReference type="Proteomes" id="UP001497382">
    <property type="component" value="Unassembled WGS sequence"/>
</dbReference>
<dbReference type="InterPro" id="IPR002156">
    <property type="entry name" value="RNaseH_domain"/>
</dbReference>
<evidence type="ECO:0000259" key="1">
    <source>
        <dbReference type="PROSITE" id="PS50879"/>
    </source>
</evidence>
<comment type="caution">
    <text evidence="2">The sequence shown here is derived from an EMBL/GenBank/DDBJ whole genome shotgun (WGS) entry which is preliminary data.</text>
</comment>
<keyword evidence="3" id="KW-1185">Reference proteome</keyword>
<dbReference type="CDD" id="cd09276">
    <property type="entry name" value="Rnase_HI_RT_non_LTR"/>
    <property type="match status" value="1"/>
</dbReference>
<dbReference type="PROSITE" id="PS50879">
    <property type="entry name" value="RNASE_H_1"/>
    <property type="match status" value="1"/>
</dbReference>
<dbReference type="PANTHER" id="PTHR47723:SF19">
    <property type="entry name" value="POLYNUCLEOTIDYL TRANSFERASE, RIBONUCLEASE H-LIKE SUPERFAMILY PROTEIN"/>
    <property type="match status" value="1"/>
</dbReference>
<organism evidence="2 3">
    <name type="scientific">Larinioides sclopetarius</name>
    <dbReference type="NCBI Taxonomy" id="280406"/>
    <lineage>
        <taxon>Eukaryota</taxon>
        <taxon>Metazoa</taxon>
        <taxon>Ecdysozoa</taxon>
        <taxon>Arthropoda</taxon>
        <taxon>Chelicerata</taxon>
        <taxon>Arachnida</taxon>
        <taxon>Araneae</taxon>
        <taxon>Araneomorphae</taxon>
        <taxon>Entelegynae</taxon>
        <taxon>Araneoidea</taxon>
        <taxon>Araneidae</taxon>
        <taxon>Larinioides</taxon>
    </lineage>
</organism>
<feature type="domain" description="RNase H type-1" evidence="1">
    <location>
        <begin position="24"/>
        <end position="159"/>
    </location>
</feature>
<dbReference type="Pfam" id="PF00075">
    <property type="entry name" value="RNase_H"/>
    <property type="match status" value="1"/>
</dbReference>
<feature type="non-terminal residue" evidence="2">
    <location>
        <position position="204"/>
    </location>
</feature>
<dbReference type="InterPro" id="IPR036397">
    <property type="entry name" value="RNaseH_sf"/>
</dbReference>
<accession>A0AAV2A498</accession>
<dbReference type="GO" id="GO:0004523">
    <property type="term" value="F:RNA-DNA hybrid ribonuclease activity"/>
    <property type="evidence" value="ECO:0007669"/>
    <property type="project" value="InterPro"/>
</dbReference>
<gene>
    <name evidence="2" type="ORF">LARSCL_LOCUS9991</name>
</gene>
<dbReference type="InterPro" id="IPR053151">
    <property type="entry name" value="RNase_H-like"/>
</dbReference>
<protein>
    <recommendedName>
        <fullName evidence="1">RNase H type-1 domain-containing protein</fullName>
    </recommendedName>
</protein>
<evidence type="ECO:0000313" key="2">
    <source>
        <dbReference type="EMBL" id="CAL1278784.1"/>
    </source>
</evidence>
<evidence type="ECO:0000313" key="3">
    <source>
        <dbReference type="Proteomes" id="UP001497382"/>
    </source>
</evidence>
<sequence>MKKEPTAVIKEKGLHTIRELSNSTQNMASAFTDGSSDSSLDRGGAGVFLTYANGKSESHKISVGKIASNYTCELVAIREALNLYHNKDIQNSNGLLLFSDSRSALQAILRGNSQLTQDIILLLRKITTAQRTCILQWIPAHVDMDGNERADILAKEARDNSQPSNSLTLTDADAIASRRLLPASSQKQSIPALNCDRAVSTTIA</sequence>
<name>A0AAV2A498_9ARAC</name>